<keyword evidence="4" id="KW-0547">Nucleotide-binding</keyword>
<sequence length="795" mass="89144">MVQPAVADATTATTLVESPRRVSPIVHASRSSVSHHRFGDSLKLISGTGPTRASVVAIKATPLAKEKKTSNQEPGEQRTGQQRVENHQEQRRKIQTTICQQTKVEHVAKTGYFSHCLFLTGLEIITMDFIEGLPTSLKKNCILVVDKFTKYSHFVAISHPYTAAEVAKLYLDNIYKLHGQPKVAISDRDKTFTSLFWKELMRKWWYNTTYHTALKLTPFQALYGYAPPTMVWQSDHQCILRNFAVEMKVPEITALSPNNIGSRKNLKLAARYYGPYKLQKRLGRLLTVWLYLRHHVTSRFPCESFEETHGQSAPSSTDPPDMTEEGQFPNFDPWGQGSAPAAGIVMVGEGDEEHMPQAITFSPAKPPGTSIGAASMAVSASGMTYTGLPKNFILSDIERATNRFDESRMIDEGGCGIVYRGMLDNGVAVTVKVLKRVDQHGEQEFLAEVEMLSGLHHRNLVKMIGVDKETDSLDWGARMKIALSAARGLAYLHEDSSPRVIHRDIKSSNILLEHDFTPKVSDWLVQNFMKETNMFQQIYLAPEYAMTGRLCVKSDVYSYGVVLLELLTGRKPVDLLQPPGQENLDAWARPLLTAKEAAIASMCVQPEASNRPFMGEIVQALRLICNEFDEISGHSSELAQDSESFQISMSASNHLSIGLVVEQPEPGSFTRHFWLRIRRLSRGSQSEHGFSVEIWPSLPAHHQDSSLRVSPGDSLNVDPSTIQSLLVPRTLWSWFTTFPTWHPPWLTLALTLMLRSFSMVGLLHYVKFVNLSDCISLAAIRIPLTHRCRSQGWLK</sequence>
<keyword evidence="5" id="KW-0418">Kinase</keyword>
<dbReference type="SMART" id="SM00220">
    <property type="entry name" value="S_TKc"/>
    <property type="match status" value="1"/>
</dbReference>
<keyword evidence="12" id="KW-1185">Reference proteome</keyword>
<dbReference type="Pfam" id="PF07714">
    <property type="entry name" value="PK_Tyr_Ser-Thr"/>
    <property type="match status" value="2"/>
</dbReference>
<feature type="compositionally biased region" description="Polar residues" evidence="9">
    <location>
        <begin position="71"/>
        <end position="83"/>
    </location>
</feature>
<dbReference type="InterPro" id="IPR001245">
    <property type="entry name" value="Ser-Thr/Tyr_kinase_cat_dom"/>
</dbReference>
<dbReference type="PROSITE" id="PS50011">
    <property type="entry name" value="PROTEIN_KINASE_DOM"/>
    <property type="match status" value="1"/>
</dbReference>
<dbReference type="PROSITE" id="PS00108">
    <property type="entry name" value="PROTEIN_KINASE_ST"/>
    <property type="match status" value="1"/>
</dbReference>
<keyword evidence="3" id="KW-0808">Transferase</keyword>
<dbReference type="GO" id="GO:0003676">
    <property type="term" value="F:nucleic acid binding"/>
    <property type="evidence" value="ECO:0007669"/>
    <property type="project" value="InterPro"/>
</dbReference>
<evidence type="ECO:0000256" key="1">
    <source>
        <dbReference type="ARBA" id="ARBA00012513"/>
    </source>
</evidence>
<evidence type="ECO:0000313" key="12">
    <source>
        <dbReference type="Proteomes" id="UP000436088"/>
    </source>
</evidence>
<feature type="region of interest" description="Disordered" evidence="9">
    <location>
        <begin position="304"/>
        <end position="337"/>
    </location>
</feature>
<keyword evidence="2" id="KW-0723">Serine/threonine-protein kinase</keyword>
<dbReference type="PANTHER" id="PTHR47989:SF45">
    <property type="entry name" value="OS01G0709500 PROTEIN"/>
    <property type="match status" value="1"/>
</dbReference>
<dbReference type="PANTHER" id="PTHR47989">
    <property type="entry name" value="OS01G0750732 PROTEIN"/>
    <property type="match status" value="1"/>
</dbReference>
<organism evidence="11 12">
    <name type="scientific">Hibiscus syriacus</name>
    <name type="common">Rose of Sharon</name>
    <dbReference type="NCBI Taxonomy" id="106335"/>
    <lineage>
        <taxon>Eukaryota</taxon>
        <taxon>Viridiplantae</taxon>
        <taxon>Streptophyta</taxon>
        <taxon>Embryophyta</taxon>
        <taxon>Tracheophyta</taxon>
        <taxon>Spermatophyta</taxon>
        <taxon>Magnoliopsida</taxon>
        <taxon>eudicotyledons</taxon>
        <taxon>Gunneridae</taxon>
        <taxon>Pentapetalae</taxon>
        <taxon>rosids</taxon>
        <taxon>malvids</taxon>
        <taxon>Malvales</taxon>
        <taxon>Malvaceae</taxon>
        <taxon>Malvoideae</taxon>
        <taxon>Hibiscus</taxon>
    </lineage>
</organism>
<evidence type="ECO:0000313" key="11">
    <source>
        <dbReference type="EMBL" id="KAE8675334.1"/>
    </source>
</evidence>
<evidence type="ECO:0000256" key="5">
    <source>
        <dbReference type="ARBA" id="ARBA00022777"/>
    </source>
</evidence>
<evidence type="ECO:0000256" key="8">
    <source>
        <dbReference type="ARBA" id="ARBA00048679"/>
    </source>
</evidence>
<dbReference type="InterPro" id="IPR000719">
    <property type="entry name" value="Prot_kinase_dom"/>
</dbReference>
<keyword evidence="6" id="KW-0067">ATP-binding</keyword>
<comment type="catalytic activity">
    <reaction evidence="8">
        <text>L-seryl-[protein] + ATP = O-phospho-L-seryl-[protein] + ADP + H(+)</text>
        <dbReference type="Rhea" id="RHEA:17989"/>
        <dbReference type="Rhea" id="RHEA-COMP:9863"/>
        <dbReference type="Rhea" id="RHEA-COMP:11604"/>
        <dbReference type="ChEBI" id="CHEBI:15378"/>
        <dbReference type="ChEBI" id="CHEBI:29999"/>
        <dbReference type="ChEBI" id="CHEBI:30616"/>
        <dbReference type="ChEBI" id="CHEBI:83421"/>
        <dbReference type="ChEBI" id="CHEBI:456216"/>
        <dbReference type="EC" id="2.7.11.1"/>
    </reaction>
</comment>
<comment type="caution">
    <text evidence="11">The sequence shown here is derived from an EMBL/GenBank/DDBJ whole genome shotgun (WGS) entry which is preliminary data.</text>
</comment>
<accession>A0A6A2YIK2</accession>
<evidence type="ECO:0000256" key="2">
    <source>
        <dbReference type="ARBA" id="ARBA00022527"/>
    </source>
</evidence>
<dbReference type="FunFam" id="1.10.510.10:FF:001023">
    <property type="entry name" value="Os07g0541700 protein"/>
    <property type="match status" value="1"/>
</dbReference>
<evidence type="ECO:0000259" key="10">
    <source>
        <dbReference type="PROSITE" id="PS50011"/>
    </source>
</evidence>
<evidence type="ECO:0000256" key="4">
    <source>
        <dbReference type="ARBA" id="ARBA00022741"/>
    </source>
</evidence>
<dbReference type="EC" id="2.7.11.1" evidence="1"/>
<dbReference type="AlphaFoldDB" id="A0A6A2YIK2"/>
<dbReference type="SUPFAM" id="SSF56112">
    <property type="entry name" value="Protein kinase-like (PK-like)"/>
    <property type="match status" value="1"/>
</dbReference>
<gene>
    <name evidence="11" type="ORF">F3Y22_tig00111678pilonHSYRG00102</name>
</gene>
<dbReference type="InterPro" id="IPR008271">
    <property type="entry name" value="Ser/Thr_kinase_AS"/>
</dbReference>
<evidence type="ECO:0000256" key="6">
    <source>
        <dbReference type="ARBA" id="ARBA00022840"/>
    </source>
</evidence>
<evidence type="ECO:0000256" key="9">
    <source>
        <dbReference type="SAM" id="MobiDB-lite"/>
    </source>
</evidence>
<dbReference type="InterPro" id="IPR011009">
    <property type="entry name" value="Kinase-like_dom_sf"/>
</dbReference>
<dbReference type="Proteomes" id="UP000436088">
    <property type="component" value="Unassembled WGS sequence"/>
</dbReference>
<feature type="domain" description="Protein kinase" evidence="10">
    <location>
        <begin position="404"/>
        <end position="624"/>
    </location>
</feature>
<evidence type="ECO:0000256" key="3">
    <source>
        <dbReference type="ARBA" id="ARBA00022679"/>
    </source>
</evidence>
<proteinExistence type="predicted"/>
<dbReference type="Gene3D" id="1.10.510.10">
    <property type="entry name" value="Transferase(Phosphotransferase) domain 1"/>
    <property type="match status" value="1"/>
</dbReference>
<dbReference type="GO" id="GO:0004674">
    <property type="term" value="F:protein serine/threonine kinase activity"/>
    <property type="evidence" value="ECO:0007669"/>
    <property type="project" value="UniProtKB-KW"/>
</dbReference>
<dbReference type="EMBL" id="VEPZ02001402">
    <property type="protein sequence ID" value="KAE8675334.1"/>
    <property type="molecule type" value="Genomic_DNA"/>
</dbReference>
<dbReference type="Gene3D" id="3.30.420.10">
    <property type="entry name" value="Ribonuclease H-like superfamily/Ribonuclease H"/>
    <property type="match status" value="1"/>
</dbReference>
<dbReference type="SUPFAM" id="SSF53098">
    <property type="entry name" value="Ribonuclease H-like"/>
    <property type="match status" value="1"/>
</dbReference>
<reference evidence="11" key="1">
    <citation type="submission" date="2019-09" db="EMBL/GenBank/DDBJ databases">
        <title>Draft genome information of white flower Hibiscus syriacus.</title>
        <authorList>
            <person name="Kim Y.-M."/>
        </authorList>
    </citation>
    <scope>NUCLEOTIDE SEQUENCE [LARGE SCALE GENOMIC DNA]</scope>
    <source>
        <strain evidence="11">YM2019G1</strain>
    </source>
</reference>
<dbReference type="GO" id="GO:0005524">
    <property type="term" value="F:ATP binding"/>
    <property type="evidence" value="ECO:0007669"/>
    <property type="project" value="UniProtKB-KW"/>
</dbReference>
<dbReference type="InterPro" id="IPR036397">
    <property type="entry name" value="RNaseH_sf"/>
</dbReference>
<name>A0A6A2YIK2_HIBSY</name>
<comment type="catalytic activity">
    <reaction evidence="7">
        <text>L-threonyl-[protein] + ATP = O-phospho-L-threonyl-[protein] + ADP + H(+)</text>
        <dbReference type="Rhea" id="RHEA:46608"/>
        <dbReference type="Rhea" id="RHEA-COMP:11060"/>
        <dbReference type="Rhea" id="RHEA-COMP:11605"/>
        <dbReference type="ChEBI" id="CHEBI:15378"/>
        <dbReference type="ChEBI" id="CHEBI:30013"/>
        <dbReference type="ChEBI" id="CHEBI:30616"/>
        <dbReference type="ChEBI" id="CHEBI:61977"/>
        <dbReference type="ChEBI" id="CHEBI:456216"/>
        <dbReference type="EC" id="2.7.11.1"/>
    </reaction>
</comment>
<evidence type="ECO:0000256" key="7">
    <source>
        <dbReference type="ARBA" id="ARBA00047899"/>
    </source>
</evidence>
<protein>
    <recommendedName>
        <fullName evidence="1">non-specific serine/threonine protein kinase</fullName>
        <ecNumber evidence="1">2.7.11.1</ecNumber>
    </recommendedName>
</protein>
<feature type="region of interest" description="Disordered" evidence="9">
    <location>
        <begin position="60"/>
        <end position="89"/>
    </location>
</feature>
<dbReference type="Gene3D" id="3.30.200.20">
    <property type="entry name" value="Phosphorylase Kinase, domain 1"/>
    <property type="match status" value="1"/>
</dbReference>
<dbReference type="InterPro" id="IPR012337">
    <property type="entry name" value="RNaseH-like_sf"/>
</dbReference>